<protein>
    <submittedName>
        <fullName evidence="2">Uncharacterized protein</fullName>
    </submittedName>
</protein>
<proteinExistence type="predicted"/>
<sequence length="77" mass="8254">MVRRSGMEELGELEEQKVQEVRGAQRKMLMVWEDPGSRLEAAGLASFGADNGDDAGLPDSTVTGWGGGDSVYLPTLQ</sequence>
<reference evidence="2" key="1">
    <citation type="journal article" date="2020" name="Phytopathology">
        <title>Genome Sequence Resources of Colletotrichum truncatum, C. plurivorum, C. musicola, and C. sojae: Four Species Pathogenic to Soybean (Glycine max).</title>
        <authorList>
            <person name="Rogerio F."/>
            <person name="Boufleur T.R."/>
            <person name="Ciampi-Guillardi M."/>
            <person name="Sukno S.A."/>
            <person name="Thon M.R."/>
            <person name="Massola Junior N.S."/>
            <person name="Baroncelli R."/>
        </authorList>
    </citation>
    <scope>NUCLEOTIDE SEQUENCE</scope>
    <source>
        <strain evidence="2">LFN00145</strain>
    </source>
</reference>
<accession>A0A8H6U5P2</accession>
<evidence type="ECO:0000313" key="2">
    <source>
        <dbReference type="EMBL" id="KAF6840885.1"/>
    </source>
</evidence>
<comment type="caution">
    <text evidence="2">The sequence shown here is derived from an EMBL/GenBank/DDBJ whole genome shotgun (WGS) entry which is preliminary data.</text>
</comment>
<evidence type="ECO:0000256" key="1">
    <source>
        <dbReference type="SAM" id="MobiDB-lite"/>
    </source>
</evidence>
<dbReference type="EMBL" id="WIGO01000005">
    <property type="protein sequence ID" value="KAF6840885.1"/>
    <property type="molecule type" value="Genomic_DNA"/>
</dbReference>
<dbReference type="Proteomes" id="UP000654918">
    <property type="component" value="Unassembled WGS sequence"/>
</dbReference>
<keyword evidence="3" id="KW-1185">Reference proteome</keyword>
<feature type="region of interest" description="Disordered" evidence="1">
    <location>
        <begin position="45"/>
        <end position="68"/>
    </location>
</feature>
<dbReference type="AlphaFoldDB" id="A0A8H6U5P2"/>
<organism evidence="2 3">
    <name type="scientific">Colletotrichum plurivorum</name>
    <dbReference type="NCBI Taxonomy" id="2175906"/>
    <lineage>
        <taxon>Eukaryota</taxon>
        <taxon>Fungi</taxon>
        <taxon>Dikarya</taxon>
        <taxon>Ascomycota</taxon>
        <taxon>Pezizomycotina</taxon>
        <taxon>Sordariomycetes</taxon>
        <taxon>Hypocreomycetidae</taxon>
        <taxon>Glomerellales</taxon>
        <taxon>Glomerellaceae</taxon>
        <taxon>Colletotrichum</taxon>
        <taxon>Colletotrichum orchidearum species complex</taxon>
    </lineage>
</organism>
<evidence type="ECO:0000313" key="3">
    <source>
        <dbReference type="Proteomes" id="UP000654918"/>
    </source>
</evidence>
<name>A0A8H6U5P2_9PEZI</name>
<gene>
    <name evidence="2" type="ORF">CPLU01_00881</name>
</gene>